<dbReference type="PANTHER" id="PTHR43210:SF5">
    <property type="entry name" value="DETHIOBIOTIN SYNTHETASE"/>
    <property type="match status" value="1"/>
</dbReference>
<evidence type="ECO:0000313" key="3">
    <source>
        <dbReference type="Proteomes" id="UP000612585"/>
    </source>
</evidence>
<dbReference type="GO" id="GO:0004141">
    <property type="term" value="F:dethiobiotin synthase activity"/>
    <property type="evidence" value="ECO:0007669"/>
    <property type="project" value="UniProtKB-UniRule"/>
</dbReference>
<comment type="caution">
    <text evidence="1">Lacks conserved residue(s) required for the propagation of feature annotation.</text>
</comment>
<comment type="subcellular location">
    <subcellularLocation>
        <location evidence="1">Cytoplasm</location>
    </subcellularLocation>
</comment>
<name>A0A8J3Z8J5_9ACTN</name>
<keyword evidence="1" id="KW-0067">ATP-binding</keyword>
<feature type="binding site" evidence="1">
    <location>
        <position position="50"/>
    </location>
    <ligand>
        <name>Mg(2+)</name>
        <dbReference type="ChEBI" id="CHEBI:18420"/>
    </ligand>
</feature>
<keyword evidence="3" id="KW-1185">Reference proteome</keyword>
<feature type="binding site" evidence="1">
    <location>
        <position position="50"/>
    </location>
    <ligand>
        <name>ATP</name>
        <dbReference type="ChEBI" id="CHEBI:30616"/>
    </ligand>
</feature>
<feature type="binding site" evidence="1">
    <location>
        <position position="16"/>
    </location>
    <ligand>
        <name>Mg(2+)</name>
        <dbReference type="ChEBI" id="CHEBI:18420"/>
    </ligand>
</feature>
<feature type="binding site" evidence="1">
    <location>
        <begin position="109"/>
        <end position="112"/>
    </location>
    <ligand>
        <name>ATP</name>
        <dbReference type="ChEBI" id="CHEBI:30616"/>
    </ligand>
</feature>
<accession>A0A8J3Z8J5</accession>
<dbReference type="GO" id="GO:0005524">
    <property type="term" value="F:ATP binding"/>
    <property type="evidence" value="ECO:0007669"/>
    <property type="project" value="UniProtKB-UniRule"/>
</dbReference>
<keyword evidence="1" id="KW-0547">Nucleotide-binding</keyword>
<dbReference type="UniPathway" id="UPA00078">
    <property type="reaction ID" value="UER00161"/>
</dbReference>
<comment type="subunit">
    <text evidence="1">Homodimer.</text>
</comment>
<dbReference type="CDD" id="cd03109">
    <property type="entry name" value="DTBS"/>
    <property type="match status" value="1"/>
</dbReference>
<comment type="pathway">
    <text evidence="1">Cofactor biosynthesis; biotin biosynthesis; biotin from 7,8-diaminononanoate: step 1/2.</text>
</comment>
<dbReference type="AlphaFoldDB" id="A0A8J3Z8J5"/>
<dbReference type="GO" id="GO:0005829">
    <property type="term" value="C:cytosol"/>
    <property type="evidence" value="ECO:0007669"/>
    <property type="project" value="TreeGrafter"/>
</dbReference>
<dbReference type="PANTHER" id="PTHR43210">
    <property type="entry name" value="DETHIOBIOTIN SYNTHETASE"/>
    <property type="match status" value="1"/>
</dbReference>
<comment type="similarity">
    <text evidence="1">Belongs to the dethiobiotin synthetase family.</text>
</comment>
<comment type="function">
    <text evidence="1">Catalyzes a mechanistically unusual reaction, the ATP-dependent insertion of CO2 between the N7 and N8 nitrogen atoms of 7,8-diaminopelargonic acid (DAPA, also called 7,8-diammoniononanoate) to form a ureido ring.</text>
</comment>
<gene>
    <name evidence="1 2" type="primary">bioD</name>
    <name evidence="2" type="ORF">Vau01_058540</name>
</gene>
<comment type="caution">
    <text evidence="2">The sequence shown here is derived from an EMBL/GenBank/DDBJ whole genome shotgun (WGS) entry which is preliminary data.</text>
</comment>
<feature type="active site" evidence="1">
    <location>
        <position position="37"/>
    </location>
</feature>
<dbReference type="NCBIfam" id="TIGR00347">
    <property type="entry name" value="bioD"/>
    <property type="match status" value="1"/>
</dbReference>
<dbReference type="Gene3D" id="3.40.50.300">
    <property type="entry name" value="P-loop containing nucleotide triphosphate hydrolases"/>
    <property type="match status" value="1"/>
</dbReference>
<evidence type="ECO:0000256" key="1">
    <source>
        <dbReference type="HAMAP-Rule" id="MF_00336"/>
    </source>
</evidence>
<dbReference type="GO" id="GO:0009102">
    <property type="term" value="P:biotin biosynthetic process"/>
    <property type="evidence" value="ECO:0007669"/>
    <property type="project" value="UniProtKB-UniRule"/>
</dbReference>
<dbReference type="HAMAP" id="MF_00336">
    <property type="entry name" value="BioD"/>
    <property type="match status" value="1"/>
</dbReference>
<keyword evidence="1" id="KW-0963">Cytoplasm</keyword>
<keyword evidence="1" id="KW-0479">Metal-binding</keyword>
<comment type="catalytic activity">
    <reaction evidence="1">
        <text>(7R,8S)-7,8-diammoniononanoate + CO2 + ATP = (4R,5S)-dethiobiotin + ADP + phosphate + 3 H(+)</text>
        <dbReference type="Rhea" id="RHEA:15805"/>
        <dbReference type="ChEBI" id="CHEBI:15378"/>
        <dbReference type="ChEBI" id="CHEBI:16526"/>
        <dbReference type="ChEBI" id="CHEBI:30616"/>
        <dbReference type="ChEBI" id="CHEBI:43474"/>
        <dbReference type="ChEBI" id="CHEBI:149469"/>
        <dbReference type="ChEBI" id="CHEBI:149473"/>
        <dbReference type="ChEBI" id="CHEBI:456216"/>
        <dbReference type="EC" id="6.3.3.3"/>
    </reaction>
</comment>
<dbReference type="EMBL" id="BOPG01000034">
    <property type="protein sequence ID" value="GIJ58338.1"/>
    <property type="molecule type" value="Genomic_DNA"/>
</dbReference>
<keyword evidence="1" id="KW-0093">Biotin biosynthesis</keyword>
<dbReference type="Pfam" id="PF13500">
    <property type="entry name" value="AAA_26"/>
    <property type="match status" value="1"/>
</dbReference>
<dbReference type="InterPro" id="IPR027417">
    <property type="entry name" value="P-loop_NTPase"/>
</dbReference>
<protein>
    <recommendedName>
        <fullName evidence="1">ATP-dependent dethiobiotin synthetase BioD</fullName>
        <ecNumber evidence="1">6.3.3.3</ecNumber>
    </recommendedName>
    <alternativeName>
        <fullName evidence="1">DTB synthetase</fullName>
        <shortName evidence="1">DTBS</shortName>
    </alternativeName>
    <alternativeName>
        <fullName evidence="1">Dethiobiotin synthase</fullName>
    </alternativeName>
</protein>
<dbReference type="Proteomes" id="UP000612585">
    <property type="component" value="Unassembled WGS sequence"/>
</dbReference>
<feature type="binding site" evidence="1">
    <location>
        <position position="109"/>
    </location>
    <ligand>
        <name>Mg(2+)</name>
        <dbReference type="ChEBI" id="CHEBI:18420"/>
    </ligand>
</feature>
<reference evidence="2" key="1">
    <citation type="submission" date="2021-01" db="EMBL/GenBank/DDBJ databases">
        <title>Whole genome shotgun sequence of Virgisporangium aurantiacum NBRC 16421.</title>
        <authorList>
            <person name="Komaki H."/>
            <person name="Tamura T."/>
        </authorList>
    </citation>
    <scope>NUCLEOTIDE SEQUENCE</scope>
    <source>
        <strain evidence="2">NBRC 16421</strain>
    </source>
</reference>
<dbReference type="EC" id="6.3.3.3" evidence="1"/>
<proteinExistence type="inferred from homology"/>
<dbReference type="SUPFAM" id="SSF52540">
    <property type="entry name" value="P-loop containing nucleoside triphosphate hydrolases"/>
    <property type="match status" value="1"/>
</dbReference>
<feature type="binding site" evidence="1">
    <location>
        <position position="41"/>
    </location>
    <ligand>
        <name>substrate</name>
    </ligand>
</feature>
<evidence type="ECO:0000313" key="2">
    <source>
        <dbReference type="EMBL" id="GIJ58338.1"/>
    </source>
</evidence>
<dbReference type="InterPro" id="IPR004472">
    <property type="entry name" value="DTB_synth_BioD"/>
</dbReference>
<organism evidence="2 3">
    <name type="scientific">Virgisporangium aurantiacum</name>
    <dbReference type="NCBI Taxonomy" id="175570"/>
    <lineage>
        <taxon>Bacteria</taxon>
        <taxon>Bacillati</taxon>
        <taxon>Actinomycetota</taxon>
        <taxon>Actinomycetes</taxon>
        <taxon>Micromonosporales</taxon>
        <taxon>Micromonosporaceae</taxon>
        <taxon>Virgisporangium</taxon>
    </lineage>
</organism>
<sequence length="225" mass="22796">MAVLLVTGTDAAVGKTVVTAAVAAAVGASGASVAVLKPAQTGARPGRESDVDTVRRLAAPAHARSLAEYSEQLPPLAAARATGKPPVALDDVLLAVEELDAEHDLVVVEGTGGLLVPMGDGWTTADLAQQLGGLALVVARPELGAINHTALTLEALSHRGCPAYVVIGAWPVAPDAVHRMVLADLPGTRAGVVPDGAVGWPPERFRRAAPSWFAPGFAAAVTVEP</sequence>
<comment type="cofactor">
    <cofactor evidence="1">
        <name>Mg(2+)</name>
        <dbReference type="ChEBI" id="CHEBI:18420"/>
    </cofactor>
</comment>
<keyword evidence="1" id="KW-0436">Ligase</keyword>
<keyword evidence="1" id="KW-0460">Magnesium</keyword>
<dbReference type="GO" id="GO:0000287">
    <property type="term" value="F:magnesium ion binding"/>
    <property type="evidence" value="ECO:0007669"/>
    <property type="project" value="UniProtKB-UniRule"/>
</dbReference>